<proteinExistence type="predicted"/>
<name>G2TII8_HEYCO</name>
<gene>
    <name evidence="1" type="ORF">Bcoa_1319</name>
</gene>
<dbReference type="EMBL" id="CP003056">
    <property type="protein sequence ID" value="AEP00525.1"/>
    <property type="molecule type" value="Genomic_DNA"/>
</dbReference>
<dbReference type="KEGG" id="bag:Bcoa_1319"/>
<dbReference type="AlphaFoldDB" id="G2TII8"/>
<organism evidence="1 2">
    <name type="scientific">Heyndrickxia coagulans 36D1</name>
    <dbReference type="NCBI Taxonomy" id="345219"/>
    <lineage>
        <taxon>Bacteria</taxon>
        <taxon>Bacillati</taxon>
        <taxon>Bacillota</taxon>
        <taxon>Bacilli</taxon>
        <taxon>Bacillales</taxon>
        <taxon>Bacillaceae</taxon>
        <taxon>Heyndrickxia</taxon>
    </lineage>
</organism>
<evidence type="ECO:0000313" key="2">
    <source>
        <dbReference type="Proteomes" id="UP000009283"/>
    </source>
</evidence>
<dbReference type="Proteomes" id="UP000009283">
    <property type="component" value="Chromosome"/>
</dbReference>
<protein>
    <submittedName>
        <fullName evidence="1">Uncharacterized protein</fullName>
    </submittedName>
</protein>
<evidence type="ECO:0000313" key="1">
    <source>
        <dbReference type="EMBL" id="AEP00525.1"/>
    </source>
</evidence>
<dbReference type="HOGENOM" id="CLU_2731505_0_0_9"/>
<sequence>MVIVFFQNQLYQRMGHFFILNYYFTFVIWDDVIKVEAVLREFTEGKESLFTKKEQEELGLTDENLEIEQIY</sequence>
<reference evidence="1 2" key="1">
    <citation type="journal article" date="2011" name="Stand. Genomic Sci.">
        <title>Complete Genome Sequence of a thermotolerant sporogenic lactic acid bacterium, Bacillus coagulans strain 36D1.</title>
        <authorList>
            <person name="Rhee M.S."/>
            <person name="Moritz B.E."/>
            <person name="Xie G."/>
            <person name="Glavina Del Rio T."/>
            <person name="Dalin E."/>
            <person name="Tice H."/>
            <person name="Bruce D."/>
            <person name="Goodwin L."/>
            <person name="Chertkov O."/>
            <person name="Brettin T."/>
            <person name="Han C."/>
            <person name="Detter C."/>
            <person name="Pitluck S."/>
            <person name="Land M.L."/>
            <person name="Patel M."/>
            <person name="Ou M."/>
            <person name="Harbrucker R."/>
            <person name="Ingram L.O."/>
            <person name="Shanmugam K.T."/>
        </authorList>
    </citation>
    <scope>NUCLEOTIDE SEQUENCE [LARGE SCALE GENOMIC DNA]</scope>
    <source>
        <strain evidence="1 2">36D1</strain>
    </source>
</reference>
<dbReference type="RefSeq" id="WP_014096635.1">
    <property type="nucleotide sequence ID" value="NC_016023.1"/>
</dbReference>
<accession>G2TII8</accession>